<evidence type="ECO:0000256" key="4">
    <source>
        <dbReference type="ARBA" id="ARBA00022989"/>
    </source>
</evidence>
<evidence type="ECO:0000256" key="1">
    <source>
        <dbReference type="ARBA" id="ARBA00004651"/>
    </source>
</evidence>
<evidence type="ECO:0000259" key="7">
    <source>
        <dbReference type="SMART" id="SM00849"/>
    </source>
</evidence>
<evidence type="ECO:0000256" key="5">
    <source>
        <dbReference type="ARBA" id="ARBA00023136"/>
    </source>
</evidence>
<dbReference type="SUPFAM" id="SSF56281">
    <property type="entry name" value="Metallo-hydrolase/oxidoreductase"/>
    <property type="match status" value="1"/>
</dbReference>
<dbReference type="STRING" id="288004.AL038_15550"/>
<feature type="transmembrane region" description="Helical" evidence="6">
    <location>
        <begin position="352"/>
        <end position="372"/>
    </location>
</feature>
<keyword evidence="3 6" id="KW-0812">Transmembrane</keyword>
<dbReference type="Pfam" id="PF13567">
    <property type="entry name" value="DUF4131"/>
    <property type="match status" value="1"/>
</dbReference>
<dbReference type="PANTHER" id="PTHR30619">
    <property type="entry name" value="DNA INTERNALIZATION/COMPETENCE PROTEIN COMEC/REC2"/>
    <property type="match status" value="1"/>
</dbReference>
<evidence type="ECO:0000256" key="3">
    <source>
        <dbReference type="ARBA" id="ARBA00022692"/>
    </source>
</evidence>
<evidence type="ECO:0000256" key="6">
    <source>
        <dbReference type="SAM" id="Phobius"/>
    </source>
</evidence>
<sequence length="782" mass="87873">MHFATVAFLLGVLICQMLPSLPSFSTAWFILPLIVCIFYFPQLRFYCWLALGLCWAIFRAQLFFAQALPIVLEGQELIVEGFISDLPHRKQDGWQFDFTPTRLLTPDKQVITDIGRLRLSWHKTAMHLQTGQQWRFTVRLQRARGFSNPLISDYSRTLYQQGIHATGSIRPKGEQQLLSTPTHWQLNTFRESLAQQLQIATHHHPLTGILIALAIGEQQWISAEQWSVFRKTGIAHLVAISGLHIGLLAYIGFWICSHFVGMTIYGYALICQRLRYPSWGRFIHFPVVFPAAFVSLLIALSYSLLAGFSIPTQRTVVMICTLVIALLGLRQLSKGTAFSLALLVVLIYDPTAVLNSGFWLSFGAVACILVAVQGRQTPPHRIQRVIHQYGYVQFAITLGLIPLTLNFFGSFSLVSLIANTIAIPIFSFLLVPLNLFALSLIDISPTLSHFLLQLCLWGLENVWWLMEQLSALTWSSLQIASPPLWITVIALIGVGIFLLPRGFPARWVGFIWLLPLFFYPPSRPTQGSVWLTVLDVGQGLSIVIQTAQHTVLYDTGVRSYTGFNTGKIVVVPFLQAQGIQRIDTLIVSHGDSDHSGGLVDILNNLQVTQFISSAEIVRQYPQAQHCQAGQQWTYDDVQFHVLHPQADFYSQENNMSCVLKISTPQGSILLTSDIEKTAEQALLRTQAQYLPADILLAPHHGSKTSSNPNFLAQVNPRYVVFSTGYRNPYKFPHVEVVKRYQSQGITIIDTVSSGAITFHIDAEKGISPPIENKKVQKHYWQN</sequence>
<evidence type="ECO:0000256" key="2">
    <source>
        <dbReference type="ARBA" id="ARBA00022475"/>
    </source>
</evidence>
<dbReference type="InterPro" id="IPR036866">
    <property type="entry name" value="RibonucZ/Hydroxyglut_hydro"/>
</dbReference>
<feature type="transmembrane region" description="Helical" evidence="6">
    <location>
        <begin position="37"/>
        <end position="58"/>
    </location>
</feature>
<dbReference type="Pfam" id="PF03772">
    <property type="entry name" value="Competence"/>
    <property type="match status" value="1"/>
</dbReference>
<dbReference type="NCBIfam" id="TIGR00361">
    <property type="entry name" value="ComEC_Rec2"/>
    <property type="match status" value="1"/>
</dbReference>
<feature type="transmembrane region" description="Helical" evidence="6">
    <location>
        <begin position="282"/>
        <end position="308"/>
    </location>
</feature>
<dbReference type="SMART" id="SM00849">
    <property type="entry name" value="Lactamase_B"/>
    <property type="match status" value="1"/>
</dbReference>
<dbReference type="GO" id="GO:0005886">
    <property type="term" value="C:plasma membrane"/>
    <property type="evidence" value="ECO:0007669"/>
    <property type="project" value="UniProtKB-SubCell"/>
</dbReference>
<feature type="transmembrane region" description="Helical" evidence="6">
    <location>
        <begin position="417"/>
        <end position="438"/>
    </location>
</feature>
<keyword evidence="9" id="KW-1185">Reference proteome</keyword>
<dbReference type="AlphaFoldDB" id="A0A2N9YE73"/>
<dbReference type="Proteomes" id="UP000234271">
    <property type="component" value="Chromosome"/>
</dbReference>
<dbReference type="Gene3D" id="3.60.15.10">
    <property type="entry name" value="Ribonuclease Z/Hydroxyacylglutathione hydrolase-like"/>
    <property type="match status" value="1"/>
</dbReference>
<feature type="transmembrane region" description="Helical" evidence="6">
    <location>
        <begin position="247"/>
        <end position="270"/>
    </location>
</feature>
<keyword evidence="4 6" id="KW-1133">Transmembrane helix</keyword>
<gene>
    <name evidence="8" type="ORF">BLE401_08705</name>
</gene>
<dbReference type="RefSeq" id="WP_062154367.1">
    <property type="nucleotide sequence ID" value="NZ_CP012373.2"/>
</dbReference>
<name>A0A2N9YE73_9GAMM</name>
<evidence type="ECO:0000313" key="9">
    <source>
        <dbReference type="Proteomes" id="UP000234271"/>
    </source>
</evidence>
<feature type="transmembrane region" description="Helical" evidence="6">
    <location>
        <begin position="450"/>
        <end position="466"/>
    </location>
</feature>
<feature type="domain" description="Metallo-beta-lactamase" evidence="7">
    <location>
        <begin position="538"/>
        <end position="725"/>
    </location>
</feature>
<dbReference type="InterPro" id="IPR004797">
    <property type="entry name" value="Competence_ComEC/Rec2"/>
</dbReference>
<dbReference type="InterPro" id="IPR025405">
    <property type="entry name" value="DUF4131"/>
</dbReference>
<dbReference type="InterPro" id="IPR001279">
    <property type="entry name" value="Metallo-B-lactamas"/>
</dbReference>
<dbReference type="NCBIfam" id="TIGR00360">
    <property type="entry name" value="ComEC_N-term"/>
    <property type="match status" value="1"/>
</dbReference>
<reference evidence="9" key="1">
    <citation type="submission" date="2016-12" db="EMBL/GenBank/DDBJ databases">
        <title>Complete Genome Sequence of Beggiatoa leptomitiformis D-401.</title>
        <authorList>
            <person name="Fomenkov A."/>
            <person name="Vincze T."/>
            <person name="Grabovich M."/>
            <person name="Anton B.P."/>
            <person name="Dubinina G."/>
            <person name="Orlova M."/>
            <person name="Belousova E."/>
            <person name="Roberts R.J."/>
        </authorList>
    </citation>
    <scope>NUCLEOTIDE SEQUENCE [LARGE SCALE GENOMIC DNA]</scope>
    <source>
        <strain evidence="9">D-401</strain>
    </source>
</reference>
<feature type="transmembrane region" description="Helical" evidence="6">
    <location>
        <begin position="392"/>
        <end position="411"/>
    </location>
</feature>
<protein>
    <submittedName>
        <fullName evidence="8">DNA internalization-related competence protein ComEC/Rec2</fullName>
    </submittedName>
</protein>
<evidence type="ECO:0000313" key="8">
    <source>
        <dbReference type="EMBL" id="AUI68777.1"/>
    </source>
</evidence>
<dbReference type="PANTHER" id="PTHR30619:SF1">
    <property type="entry name" value="RECOMBINATION PROTEIN 2"/>
    <property type="match status" value="1"/>
</dbReference>
<dbReference type="InterPro" id="IPR035681">
    <property type="entry name" value="ComA-like_MBL"/>
</dbReference>
<dbReference type="GO" id="GO:0030420">
    <property type="term" value="P:establishment of competence for transformation"/>
    <property type="evidence" value="ECO:0007669"/>
    <property type="project" value="InterPro"/>
</dbReference>
<feature type="transmembrane region" description="Helical" evidence="6">
    <location>
        <begin position="478"/>
        <end position="498"/>
    </location>
</feature>
<proteinExistence type="predicted"/>
<accession>A0A2N9YE73</accession>
<dbReference type="InterPro" id="IPR004477">
    <property type="entry name" value="ComEC_N"/>
</dbReference>
<comment type="subcellular location">
    <subcellularLocation>
        <location evidence="1">Cell membrane</location>
        <topology evidence="1">Multi-pass membrane protein</topology>
    </subcellularLocation>
</comment>
<dbReference type="OrthoDB" id="9761531at2"/>
<organism evidence="8 9">
    <name type="scientific">Beggiatoa leptomitoformis</name>
    <dbReference type="NCBI Taxonomy" id="288004"/>
    <lineage>
        <taxon>Bacteria</taxon>
        <taxon>Pseudomonadati</taxon>
        <taxon>Pseudomonadota</taxon>
        <taxon>Gammaproteobacteria</taxon>
        <taxon>Thiotrichales</taxon>
        <taxon>Thiotrichaceae</taxon>
        <taxon>Beggiatoa</taxon>
    </lineage>
</organism>
<dbReference type="Pfam" id="PF00753">
    <property type="entry name" value="Lactamase_B"/>
    <property type="match status" value="1"/>
</dbReference>
<keyword evidence="5 6" id="KW-0472">Membrane</keyword>
<dbReference type="InterPro" id="IPR052159">
    <property type="entry name" value="Competence_DNA_uptake"/>
</dbReference>
<dbReference type="CDD" id="cd07731">
    <property type="entry name" value="ComA-like_MBL-fold"/>
    <property type="match status" value="1"/>
</dbReference>
<dbReference type="KEGG" id="blep:AL038_15550"/>
<keyword evidence="2" id="KW-1003">Cell membrane</keyword>
<feature type="transmembrane region" description="Helical" evidence="6">
    <location>
        <begin position="315"/>
        <end position="332"/>
    </location>
</feature>
<dbReference type="EMBL" id="CP018889">
    <property type="protein sequence ID" value="AUI68777.1"/>
    <property type="molecule type" value="Genomic_DNA"/>
</dbReference>